<reference evidence="5 6" key="1">
    <citation type="journal article" date="2024" name="BMC Genomics">
        <title>De novo assembly and annotation of Popillia japonica's genome with initial clues to its potential as an invasive pest.</title>
        <authorList>
            <person name="Cucini C."/>
            <person name="Boschi S."/>
            <person name="Funari R."/>
            <person name="Cardaioli E."/>
            <person name="Iannotti N."/>
            <person name="Marturano G."/>
            <person name="Paoli F."/>
            <person name="Bruttini M."/>
            <person name="Carapelli A."/>
            <person name="Frati F."/>
            <person name="Nardi F."/>
        </authorList>
    </citation>
    <scope>NUCLEOTIDE SEQUENCE [LARGE SCALE GENOMIC DNA]</scope>
    <source>
        <strain evidence="5">DMR45628</strain>
    </source>
</reference>
<keyword evidence="1" id="KW-0863">Zinc-finger</keyword>
<keyword evidence="3" id="KW-1133">Transmembrane helix</keyword>
<keyword evidence="1" id="KW-0862">Zinc</keyword>
<accession>A0AAW1N396</accession>
<organism evidence="5 6">
    <name type="scientific">Popillia japonica</name>
    <name type="common">Japanese beetle</name>
    <dbReference type="NCBI Taxonomy" id="7064"/>
    <lineage>
        <taxon>Eukaryota</taxon>
        <taxon>Metazoa</taxon>
        <taxon>Ecdysozoa</taxon>
        <taxon>Arthropoda</taxon>
        <taxon>Hexapoda</taxon>
        <taxon>Insecta</taxon>
        <taxon>Pterygota</taxon>
        <taxon>Neoptera</taxon>
        <taxon>Endopterygota</taxon>
        <taxon>Coleoptera</taxon>
        <taxon>Polyphaga</taxon>
        <taxon>Scarabaeiformia</taxon>
        <taxon>Scarabaeidae</taxon>
        <taxon>Rutelinae</taxon>
        <taxon>Popillia</taxon>
    </lineage>
</organism>
<dbReference type="Proteomes" id="UP001458880">
    <property type="component" value="Unassembled WGS sequence"/>
</dbReference>
<feature type="domain" description="CCHC-type" evidence="4">
    <location>
        <begin position="246"/>
        <end position="261"/>
    </location>
</feature>
<comment type="caution">
    <text evidence="5">The sequence shown here is derived from an EMBL/GenBank/DDBJ whole genome shotgun (WGS) entry which is preliminary data.</text>
</comment>
<dbReference type="AlphaFoldDB" id="A0AAW1N396"/>
<evidence type="ECO:0000313" key="5">
    <source>
        <dbReference type="EMBL" id="KAK9753661.1"/>
    </source>
</evidence>
<evidence type="ECO:0000313" key="6">
    <source>
        <dbReference type="Proteomes" id="UP001458880"/>
    </source>
</evidence>
<dbReference type="Gene3D" id="4.10.60.10">
    <property type="entry name" value="Zinc finger, CCHC-type"/>
    <property type="match status" value="1"/>
</dbReference>
<dbReference type="PROSITE" id="PS50158">
    <property type="entry name" value="ZF_CCHC"/>
    <property type="match status" value="1"/>
</dbReference>
<keyword evidence="1" id="KW-0479">Metal-binding</keyword>
<dbReference type="InterPro" id="IPR001878">
    <property type="entry name" value="Znf_CCHC"/>
</dbReference>
<dbReference type="PANTHER" id="PTHR47481">
    <property type="match status" value="1"/>
</dbReference>
<evidence type="ECO:0000259" key="4">
    <source>
        <dbReference type="PROSITE" id="PS50158"/>
    </source>
</evidence>
<evidence type="ECO:0000256" key="2">
    <source>
        <dbReference type="SAM" id="MobiDB-lite"/>
    </source>
</evidence>
<dbReference type="Pfam" id="PF14223">
    <property type="entry name" value="Retrotran_gag_2"/>
    <property type="match status" value="1"/>
</dbReference>
<feature type="transmembrane region" description="Helical" evidence="3">
    <location>
        <begin position="363"/>
        <end position="385"/>
    </location>
</feature>
<dbReference type="InterPro" id="IPR036875">
    <property type="entry name" value="Znf_CCHC_sf"/>
</dbReference>
<keyword evidence="3" id="KW-0472">Membrane</keyword>
<feature type="region of interest" description="Disordered" evidence="2">
    <location>
        <begin position="266"/>
        <end position="315"/>
    </location>
</feature>
<sequence>MADEIKIPIFDGKEYECWKKRIMMILKLKKCQDVVTRERTETEKEDEWDAKERIMMILKLKKCQDVVTRERTETEKEDEWDAKDLKAINVIYSGISNDQLQFIKDKETAYEIVKKFDELYLTESTALQICIRNKLEKLRLKDFDESSVFFTEFEKLVNELKSAGANVSEKEKLSYMIKMLPSSLNYVGDLIDVLKESDQIDVLKESDQTVEYVKNKIKMVEIKEKEEGRKNSASAFKMERKHDKTCFKCGKYGHFKAQCTSTRSNGNFWKPRNGALQQGDGRQQQPHWQQRGGRISGSPETAHYSKETDANNNHTGSNVAAEELVEAGVDIEEAAVGSILEVNEMKRKMLVVFVQKLRLDHKVVLKSIIVLIVLSGYLIVAALIIS</sequence>
<keyword evidence="6" id="KW-1185">Reference proteome</keyword>
<evidence type="ECO:0000256" key="3">
    <source>
        <dbReference type="SAM" id="Phobius"/>
    </source>
</evidence>
<dbReference type="SUPFAM" id="SSF57756">
    <property type="entry name" value="Retrovirus zinc finger-like domains"/>
    <property type="match status" value="1"/>
</dbReference>
<evidence type="ECO:0000256" key="1">
    <source>
        <dbReference type="PROSITE-ProRule" id="PRU00047"/>
    </source>
</evidence>
<protein>
    <submittedName>
        <fullName evidence="5">Zinc knuckle</fullName>
    </submittedName>
</protein>
<proteinExistence type="predicted"/>
<gene>
    <name evidence="5" type="ORF">QE152_g1874</name>
</gene>
<dbReference type="GO" id="GO:0003676">
    <property type="term" value="F:nucleic acid binding"/>
    <property type="evidence" value="ECO:0007669"/>
    <property type="project" value="InterPro"/>
</dbReference>
<dbReference type="Pfam" id="PF00098">
    <property type="entry name" value="zf-CCHC"/>
    <property type="match status" value="1"/>
</dbReference>
<dbReference type="SMART" id="SM00343">
    <property type="entry name" value="ZnF_C2HC"/>
    <property type="match status" value="1"/>
</dbReference>
<dbReference type="GO" id="GO:0008270">
    <property type="term" value="F:zinc ion binding"/>
    <property type="evidence" value="ECO:0007669"/>
    <property type="project" value="UniProtKB-KW"/>
</dbReference>
<dbReference type="EMBL" id="JASPKY010000011">
    <property type="protein sequence ID" value="KAK9753661.1"/>
    <property type="molecule type" value="Genomic_DNA"/>
</dbReference>
<keyword evidence="3" id="KW-0812">Transmembrane</keyword>
<dbReference type="PANTHER" id="PTHR47481:SF41">
    <property type="entry name" value="COPIA-LIKE POLYPROTEIN_RETROTRANSPOSON"/>
    <property type="match status" value="1"/>
</dbReference>
<name>A0AAW1N396_POPJA</name>